<keyword evidence="3" id="KW-1185">Reference proteome</keyword>
<evidence type="ECO:0000256" key="1">
    <source>
        <dbReference type="SAM" id="MobiDB-lite"/>
    </source>
</evidence>
<reference evidence="3" key="1">
    <citation type="journal article" date="2019" name="Int. J. Syst. Evol. Microbiol.">
        <title>The Global Catalogue of Microorganisms (GCM) 10K type strain sequencing project: providing services to taxonomists for standard genome sequencing and annotation.</title>
        <authorList>
            <consortium name="The Broad Institute Genomics Platform"/>
            <consortium name="The Broad Institute Genome Sequencing Center for Infectious Disease"/>
            <person name="Wu L."/>
            <person name="Ma J."/>
        </authorList>
    </citation>
    <scope>NUCLEOTIDE SEQUENCE [LARGE SCALE GENOMIC DNA]</scope>
    <source>
        <strain evidence="3">JCM 31405</strain>
    </source>
</reference>
<accession>A0ABQ2S7P0</accession>
<dbReference type="EMBL" id="BMQN01000015">
    <property type="protein sequence ID" value="GGS05744.1"/>
    <property type="molecule type" value="Genomic_DNA"/>
</dbReference>
<comment type="caution">
    <text evidence="2">The sequence shown here is derived from an EMBL/GenBank/DDBJ whole genome shotgun (WGS) entry which is preliminary data.</text>
</comment>
<evidence type="ECO:0000313" key="2">
    <source>
        <dbReference type="EMBL" id="GGS05744.1"/>
    </source>
</evidence>
<dbReference type="RefSeq" id="WP_189074488.1">
    <property type="nucleotide sequence ID" value="NZ_BMQN01000015.1"/>
</dbReference>
<name>A0ABQ2S7P0_9DEIO</name>
<protein>
    <recommendedName>
        <fullName evidence="4">ATP-binding protein</fullName>
    </recommendedName>
</protein>
<organism evidence="2 3">
    <name type="scientific">Deinococcus sedimenti</name>
    <dbReference type="NCBI Taxonomy" id="1867090"/>
    <lineage>
        <taxon>Bacteria</taxon>
        <taxon>Thermotogati</taxon>
        <taxon>Deinococcota</taxon>
        <taxon>Deinococci</taxon>
        <taxon>Deinococcales</taxon>
        <taxon>Deinococcaceae</taxon>
        <taxon>Deinococcus</taxon>
    </lineage>
</organism>
<proteinExistence type="predicted"/>
<sequence length="653" mass="70953">MESDQMSAAIKENGGEWVWRPAPSDGGRDFGNSNIFATPPDIDTLVRETGQNSLDAAMEDAATVSIRYVITELSKSSKEYAEFEKSIGLSDLMQHVESAAKIDSKMGRRLKQGLEHVRSASSLTLLRIDDYGTTGLFGSERQSGDGRSPFAAFIRNNLDSSKSDSTAGGSFGLGKAVNWVCSDLSAVMVASAIRPTYPSPSPAVDGADLFRVIGKAELTWHEADGKPGGLAGPGWFSTGGDEASSLWLTSQELKAMQLDRTDLPQDADAHFAYGTSLLVVGFTDPQASEPVKAETMVEQLVSAAAKHFWPAIVAGRLSVSVERWKDEKRLEQRTVSPNVLFPEFYDAYDRYLKGELVEQLRDPGDTVKVDVPLVVPALKGQRGETIATCHLLIRLAEPSEKPGKASKQGLVEHVALTRGRAMVVKYWKQSGLVVGGRLFHAVLLAGTATGKHPEAQAAERFLRDAEPPAHDEWRFTSDLSANYVRGAKSRLDDFHKAIVTAIRKTIRPPEGNENSGPSELMKLLAVVVKTPVAPGPKKGTSLPATMKRPKAFVLDERWQVSAIVTVKDRTKRWRVTPRLFLEVESGRPIPLRWEKLDVVGEGASTAEGALEVAPNRKEIAFAGVSAVDADGIVAATSRLKVDLKVEEMRDADQ</sequence>
<evidence type="ECO:0000313" key="3">
    <source>
        <dbReference type="Proteomes" id="UP000644548"/>
    </source>
</evidence>
<evidence type="ECO:0008006" key="4">
    <source>
        <dbReference type="Google" id="ProtNLM"/>
    </source>
</evidence>
<gene>
    <name evidence="2" type="ORF">GCM10008960_35310</name>
</gene>
<dbReference type="Proteomes" id="UP000644548">
    <property type="component" value="Unassembled WGS sequence"/>
</dbReference>
<feature type="region of interest" description="Disordered" evidence="1">
    <location>
        <begin position="1"/>
        <end position="20"/>
    </location>
</feature>